<name>A0A6J1PVI2_9HYME</name>
<dbReference type="InterPro" id="IPR011032">
    <property type="entry name" value="GroES-like_sf"/>
</dbReference>
<dbReference type="OrthoDB" id="3509362at2759"/>
<dbReference type="Gene3D" id="3.90.180.10">
    <property type="entry name" value="Medium-chain alcohol dehydrogenases, catalytic domain"/>
    <property type="match status" value="1"/>
</dbReference>
<keyword evidence="1" id="KW-1185">Reference proteome</keyword>
<accession>A0A6J1PVI2</accession>
<reference evidence="2" key="1">
    <citation type="submission" date="2025-08" db="UniProtKB">
        <authorList>
            <consortium name="RefSeq"/>
        </authorList>
    </citation>
    <scope>IDENTIFICATION</scope>
    <source>
        <tissue evidence="2">Whole body</tissue>
    </source>
</reference>
<evidence type="ECO:0000313" key="2">
    <source>
        <dbReference type="RefSeq" id="XP_024873221.1"/>
    </source>
</evidence>
<dbReference type="SUPFAM" id="SSF50129">
    <property type="entry name" value="GroES-like"/>
    <property type="match status" value="1"/>
</dbReference>
<dbReference type="GeneID" id="112455497"/>
<gene>
    <name evidence="2" type="primary">LOC112455497</name>
</gene>
<dbReference type="RefSeq" id="XP_024873221.1">
    <property type="nucleotide sequence ID" value="XM_025017453.1"/>
</dbReference>
<evidence type="ECO:0000313" key="1">
    <source>
        <dbReference type="Proteomes" id="UP000504618"/>
    </source>
</evidence>
<protein>
    <submittedName>
        <fullName evidence="2">Uncharacterized protein LOC112455497</fullName>
    </submittedName>
</protein>
<dbReference type="AlphaFoldDB" id="A0A6J1PVI2"/>
<organism evidence="1 2">
    <name type="scientific">Temnothorax curvispinosus</name>
    <dbReference type="NCBI Taxonomy" id="300111"/>
    <lineage>
        <taxon>Eukaryota</taxon>
        <taxon>Metazoa</taxon>
        <taxon>Ecdysozoa</taxon>
        <taxon>Arthropoda</taxon>
        <taxon>Hexapoda</taxon>
        <taxon>Insecta</taxon>
        <taxon>Pterygota</taxon>
        <taxon>Neoptera</taxon>
        <taxon>Endopterygota</taxon>
        <taxon>Hymenoptera</taxon>
        <taxon>Apocrita</taxon>
        <taxon>Aculeata</taxon>
        <taxon>Formicoidea</taxon>
        <taxon>Formicidae</taxon>
        <taxon>Myrmicinae</taxon>
        <taxon>Temnothorax</taxon>
    </lineage>
</organism>
<sequence>MVLGFEVSGTILEMGRLAHERTGYQMGEEVVVHNYPVCGGLAESCLAHYRPIALCDDAKRAELCADLGATVIRRSGHCLPYKLKKIGGKEEVRVMIETEGGPCFQNAIKW</sequence>
<proteinExistence type="predicted"/>
<dbReference type="Proteomes" id="UP000504618">
    <property type="component" value="Unplaced"/>
</dbReference>